<dbReference type="RefSeq" id="WP_165916388.1">
    <property type="nucleotide sequence ID" value="NZ_SLWV01000025.1"/>
</dbReference>
<sequence length="47" mass="5620">MVIILVFASLVAQEDEDFKRYRLAVKDLIEKLDMYPKDAYRELKKLT</sequence>
<keyword evidence="2" id="KW-1185">Reference proteome</keyword>
<dbReference type="Proteomes" id="UP000294919">
    <property type="component" value="Unassembled WGS sequence"/>
</dbReference>
<evidence type="ECO:0000313" key="1">
    <source>
        <dbReference type="EMBL" id="TCO70661.1"/>
    </source>
</evidence>
<accession>A0A4R2KB12</accession>
<proteinExistence type="predicted"/>
<evidence type="ECO:0000313" key="2">
    <source>
        <dbReference type="Proteomes" id="UP000294919"/>
    </source>
</evidence>
<dbReference type="AlphaFoldDB" id="A0A4R2KB12"/>
<dbReference type="EMBL" id="SLWV01000025">
    <property type="protein sequence ID" value="TCO70661.1"/>
    <property type="molecule type" value="Genomic_DNA"/>
</dbReference>
<comment type="caution">
    <text evidence="1">The sequence shown here is derived from an EMBL/GenBank/DDBJ whole genome shotgun (WGS) entry which is preliminary data.</text>
</comment>
<reference evidence="1 2" key="1">
    <citation type="submission" date="2019-03" db="EMBL/GenBank/DDBJ databases">
        <title>Genomic Encyclopedia of Type Strains, Phase IV (KMG-IV): sequencing the most valuable type-strain genomes for metagenomic binning, comparative biology and taxonomic classification.</title>
        <authorList>
            <person name="Goeker M."/>
        </authorList>
    </citation>
    <scope>NUCLEOTIDE SEQUENCE [LARGE SCALE GENOMIC DNA]</scope>
    <source>
        <strain evidence="1 2">DSM 102940</strain>
    </source>
</reference>
<organism evidence="1 2">
    <name type="scientific">Marinisporobacter balticus</name>
    <dbReference type="NCBI Taxonomy" id="2018667"/>
    <lineage>
        <taxon>Bacteria</taxon>
        <taxon>Bacillati</taxon>
        <taxon>Bacillota</taxon>
        <taxon>Clostridia</taxon>
        <taxon>Peptostreptococcales</taxon>
        <taxon>Thermotaleaceae</taxon>
        <taxon>Marinisporobacter</taxon>
    </lineage>
</organism>
<protein>
    <submittedName>
        <fullName evidence="1">Uncharacterized protein</fullName>
    </submittedName>
</protein>
<gene>
    <name evidence="1" type="ORF">EV214_12531</name>
</gene>
<name>A0A4R2KB12_9FIRM</name>